<evidence type="ECO:0000256" key="2">
    <source>
        <dbReference type="ARBA" id="ARBA00022980"/>
    </source>
</evidence>
<evidence type="ECO:0000256" key="1">
    <source>
        <dbReference type="ARBA" id="ARBA00006471"/>
    </source>
</evidence>
<name>A0A1F7XCN1_9BACT</name>
<dbReference type="GO" id="GO:0006412">
    <property type="term" value="P:translation"/>
    <property type="evidence" value="ECO:0007669"/>
    <property type="project" value="InterPro"/>
</dbReference>
<comment type="similarity">
    <text evidence="1">Belongs to the universal ribosomal protein uS8 family.</text>
</comment>
<dbReference type="GO" id="GO:0005840">
    <property type="term" value="C:ribosome"/>
    <property type="evidence" value="ECO:0007669"/>
    <property type="project" value="UniProtKB-KW"/>
</dbReference>
<organism evidence="6 7">
    <name type="scientific">Candidatus Woesebacteria bacterium RBG_16_39_8b</name>
    <dbReference type="NCBI Taxonomy" id="1802482"/>
    <lineage>
        <taxon>Bacteria</taxon>
        <taxon>Candidatus Woeseibacteriota</taxon>
    </lineage>
</organism>
<evidence type="ECO:0000313" key="6">
    <source>
        <dbReference type="EMBL" id="OGM12756.1"/>
    </source>
</evidence>
<gene>
    <name evidence="6" type="ORF">A2V80_03055</name>
</gene>
<evidence type="ECO:0000313" key="7">
    <source>
        <dbReference type="Proteomes" id="UP000179013"/>
    </source>
</evidence>
<keyword evidence="3" id="KW-0687">Ribonucleoprotein</keyword>
<dbReference type="Gene3D" id="3.30.1370.30">
    <property type="match status" value="1"/>
</dbReference>
<dbReference type="InterPro" id="IPR000630">
    <property type="entry name" value="Ribosomal_uS8"/>
</dbReference>
<evidence type="ECO:0000256" key="3">
    <source>
        <dbReference type="ARBA" id="ARBA00023274"/>
    </source>
</evidence>
<proteinExistence type="inferred from homology"/>
<dbReference type="GO" id="GO:0005737">
    <property type="term" value="C:cytoplasm"/>
    <property type="evidence" value="ECO:0007669"/>
    <property type="project" value="UniProtKB-ARBA"/>
</dbReference>
<comment type="caution">
    <text evidence="6">The sequence shown here is derived from an EMBL/GenBank/DDBJ whole genome shotgun (WGS) entry which is preliminary data.</text>
</comment>
<dbReference type="AlphaFoldDB" id="A0A1F7XCN1"/>
<keyword evidence="2 6" id="KW-0689">Ribosomal protein</keyword>
<reference evidence="6 7" key="1">
    <citation type="journal article" date="2016" name="Nat. Commun.">
        <title>Thousands of microbial genomes shed light on interconnected biogeochemical processes in an aquifer system.</title>
        <authorList>
            <person name="Anantharaman K."/>
            <person name="Brown C.T."/>
            <person name="Hug L.A."/>
            <person name="Sharon I."/>
            <person name="Castelle C.J."/>
            <person name="Probst A.J."/>
            <person name="Thomas B.C."/>
            <person name="Singh A."/>
            <person name="Wilkins M.J."/>
            <person name="Karaoz U."/>
            <person name="Brodie E.L."/>
            <person name="Williams K.H."/>
            <person name="Hubbard S.S."/>
            <person name="Banfield J.F."/>
        </authorList>
    </citation>
    <scope>NUCLEOTIDE SEQUENCE [LARGE SCALE GENOMIC DNA]</scope>
</reference>
<sequence length="124" mass="13868">MNYPIGDFLIRVKNALLAKNNTVEVDKSKLILEVAKLLEKEGYFEEVKINDEKIVVKLAIRRKEPVILNIKLVSSPGLRVYKGVRELEAVRGPSAFIISTPKGVMILKDAVKKRLGGEIIAEIL</sequence>
<accession>A0A1F7XCN1</accession>
<evidence type="ECO:0000256" key="4">
    <source>
        <dbReference type="ARBA" id="ARBA00035258"/>
    </source>
</evidence>
<dbReference type="GO" id="GO:1990904">
    <property type="term" value="C:ribonucleoprotein complex"/>
    <property type="evidence" value="ECO:0007669"/>
    <property type="project" value="UniProtKB-KW"/>
</dbReference>
<dbReference type="PANTHER" id="PTHR11758">
    <property type="entry name" value="40S RIBOSOMAL PROTEIN S15A"/>
    <property type="match status" value="1"/>
</dbReference>
<dbReference type="Gene3D" id="3.30.1490.10">
    <property type="match status" value="1"/>
</dbReference>
<dbReference type="Pfam" id="PF00410">
    <property type="entry name" value="Ribosomal_S8"/>
    <property type="match status" value="1"/>
</dbReference>
<dbReference type="GO" id="GO:0003735">
    <property type="term" value="F:structural constituent of ribosome"/>
    <property type="evidence" value="ECO:0007669"/>
    <property type="project" value="InterPro"/>
</dbReference>
<evidence type="ECO:0000256" key="5">
    <source>
        <dbReference type="ARBA" id="ARBA00035525"/>
    </source>
</evidence>
<dbReference type="SUPFAM" id="SSF56047">
    <property type="entry name" value="Ribosomal protein S8"/>
    <property type="match status" value="1"/>
</dbReference>
<dbReference type="InterPro" id="IPR035987">
    <property type="entry name" value="Ribosomal_uS8_sf"/>
</dbReference>
<protein>
    <recommendedName>
        <fullName evidence="4">Small ribosomal subunit protein uS8</fullName>
    </recommendedName>
    <alternativeName>
        <fullName evidence="5">30S ribosomal protein S8</fullName>
    </alternativeName>
</protein>
<dbReference type="EMBL" id="MGFU01000015">
    <property type="protein sequence ID" value="OGM12756.1"/>
    <property type="molecule type" value="Genomic_DNA"/>
</dbReference>
<dbReference type="Proteomes" id="UP000179013">
    <property type="component" value="Unassembled WGS sequence"/>
</dbReference>
<dbReference type="FunFam" id="3.30.1490.10:FF:000001">
    <property type="entry name" value="30S ribosomal protein S8"/>
    <property type="match status" value="1"/>
</dbReference>